<keyword evidence="2" id="KW-1185">Reference proteome</keyword>
<protein>
    <submittedName>
        <fullName evidence="1">Condensation domain-containing</fullName>
    </submittedName>
</protein>
<comment type="caution">
    <text evidence="1">The sequence shown here is derived from an EMBL/GenBank/DDBJ whole genome shotgun (WGS) entry which is preliminary data.</text>
</comment>
<evidence type="ECO:0000313" key="1">
    <source>
        <dbReference type="EMBL" id="KMQ91170.1"/>
    </source>
</evidence>
<dbReference type="PaxDb" id="67767-A0A0J7NF70"/>
<organism evidence="1 2">
    <name type="scientific">Lasius niger</name>
    <name type="common">Black garden ant</name>
    <dbReference type="NCBI Taxonomy" id="67767"/>
    <lineage>
        <taxon>Eukaryota</taxon>
        <taxon>Metazoa</taxon>
        <taxon>Ecdysozoa</taxon>
        <taxon>Arthropoda</taxon>
        <taxon>Hexapoda</taxon>
        <taxon>Insecta</taxon>
        <taxon>Pterygota</taxon>
        <taxon>Neoptera</taxon>
        <taxon>Endopterygota</taxon>
        <taxon>Hymenoptera</taxon>
        <taxon>Apocrita</taxon>
        <taxon>Aculeata</taxon>
        <taxon>Formicoidea</taxon>
        <taxon>Formicidae</taxon>
        <taxon>Formicinae</taxon>
        <taxon>Lasius</taxon>
        <taxon>Lasius</taxon>
    </lineage>
</organism>
<dbReference type="Proteomes" id="UP000036403">
    <property type="component" value="Unassembled WGS sequence"/>
</dbReference>
<proteinExistence type="predicted"/>
<evidence type="ECO:0000313" key="2">
    <source>
        <dbReference type="Proteomes" id="UP000036403"/>
    </source>
</evidence>
<sequence>MLAPQSELFYVGQLKGIQRCLGQGGVPTKALHVFEAENVPQRFYGLYFWLDKQPFPQVLPPQQNAMRDREGEERRFYEKALRPFLVAARLGADVQTWAK</sequence>
<gene>
    <name evidence="1" type="ORF">RF55_8992</name>
</gene>
<dbReference type="EMBL" id="LBMM01005829">
    <property type="protein sequence ID" value="KMQ91170.1"/>
    <property type="molecule type" value="Genomic_DNA"/>
</dbReference>
<name>A0A0J7NF70_LASNI</name>
<dbReference type="AlphaFoldDB" id="A0A0J7NF70"/>
<accession>A0A0J7NF70</accession>
<reference evidence="1 2" key="1">
    <citation type="submission" date="2015-04" db="EMBL/GenBank/DDBJ databases">
        <title>Lasius niger genome sequencing.</title>
        <authorList>
            <person name="Konorov E.A."/>
            <person name="Nikitin M.A."/>
            <person name="Kirill M.V."/>
            <person name="Chang P."/>
        </authorList>
    </citation>
    <scope>NUCLEOTIDE SEQUENCE [LARGE SCALE GENOMIC DNA]</scope>
    <source>
        <tissue evidence="1">Whole</tissue>
    </source>
</reference>